<dbReference type="HOGENOM" id="CLU_125463_1_0_6"/>
<dbReference type="OrthoDB" id="9788334at2"/>
<keyword evidence="8" id="KW-0966">Cell projection</keyword>
<accession>C5BRR7</accession>
<sequence>MAITFEKALGIHESAMRLRGERAGMLASNLANTDTPGYKARDFNFQEALDRQMTGRNGDFSLQTTQHAHIRGGVKGLGSVDALYRVPNQPSIDGNTVEEQVEHAEFMKNNLEFQASFTFLNSKFKGLSKAIKGE</sequence>
<dbReference type="EMBL" id="CP001614">
    <property type="protein sequence ID" value="ACR14282.1"/>
    <property type="molecule type" value="Genomic_DNA"/>
</dbReference>
<dbReference type="AlphaFoldDB" id="C5BRR7"/>
<evidence type="ECO:0000256" key="1">
    <source>
        <dbReference type="ARBA" id="ARBA00004117"/>
    </source>
</evidence>
<evidence type="ECO:0000256" key="5">
    <source>
        <dbReference type="ARBA" id="ARBA00024934"/>
    </source>
</evidence>
<dbReference type="InterPro" id="IPR006300">
    <property type="entry name" value="FlgB"/>
</dbReference>
<dbReference type="Pfam" id="PF00460">
    <property type="entry name" value="Flg_bb_rod"/>
    <property type="match status" value="1"/>
</dbReference>
<gene>
    <name evidence="8" type="primary">flgB</name>
    <name evidence="8" type="ordered locus">TERTU_1222</name>
</gene>
<reference evidence="8 9" key="1">
    <citation type="journal article" date="2009" name="PLoS ONE">
        <title>The complete genome of Teredinibacter turnerae T7901: an intracellular endosymbiont of marine wood-boring bivalves (shipworms).</title>
        <authorList>
            <person name="Yang J.C."/>
            <person name="Madupu R."/>
            <person name="Durkin A.S."/>
            <person name="Ekborg N.A."/>
            <person name="Pedamallu C.S."/>
            <person name="Hostetler J.B."/>
            <person name="Radune D."/>
            <person name="Toms B.S."/>
            <person name="Henrissat B."/>
            <person name="Coutinho P.M."/>
            <person name="Schwarz S."/>
            <person name="Field L."/>
            <person name="Trindade-Silva A.E."/>
            <person name="Soares C.A.G."/>
            <person name="Elshahawi S."/>
            <person name="Hanora A."/>
            <person name="Schmidt E.W."/>
            <person name="Haygood M.G."/>
            <person name="Posfai J."/>
            <person name="Benner J."/>
            <person name="Madinger C."/>
            <person name="Nove J."/>
            <person name="Anton B."/>
            <person name="Chaudhary K."/>
            <person name="Foster J."/>
            <person name="Holman A."/>
            <person name="Kumar S."/>
            <person name="Lessard P.A."/>
            <person name="Luyten Y.A."/>
            <person name="Slatko B."/>
            <person name="Wood N."/>
            <person name="Wu B."/>
            <person name="Teplitski M."/>
            <person name="Mougous J.D."/>
            <person name="Ward N."/>
            <person name="Eisen J.A."/>
            <person name="Badger J.H."/>
            <person name="Distel D.L."/>
        </authorList>
    </citation>
    <scope>NUCLEOTIDE SEQUENCE [LARGE SCALE GENOMIC DNA]</scope>
    <source>
        <strain evidence="9">ATCC 39867 / T7901</strain>
    </source>
</reference>
<proteinExistence type="inferred from homology"/>
<evidence type="ECO:0000313" key="9">
    <source>
        <dbReference type="Proteomes" id="UP000009080"/>
    </source>
</evidence>
<comment type="subunit">
    <text evidence="6">The basal body constitutes a major portion of the flagellar organelle and consists of a number of rings mounted on a central rod.</text>
</comment>
<dbReference type="PIRSF" id="PIRSF002889">
    <property type="entry name" value="Rod_FlgB"/>
    <property type="match status" value="1"/>
</dbReference>
<dbReference type="GO" id="GO:0030694">
    <property type="term" value="C:bacterial-type flagellum basal body, rod"/>
    <property type="evidence" value="ECO:0007669"/>
    <property type="project" value="InterPro"/>
</dbReference>
<evidence type="ECO:0000256" key="2">
    <source>
        <dbReference type="ARBA" id="ARBA00009677"/>
    </source>
</evidence>
<evidence type="ECO:0000256" key="6">
    <source>
        <dbReference type="PIRNR" id="PIRNR002889"/>
    </source>
</evidence>
<keyword evidence="4 6" id="KW-0975">Bacterial flagellum</keyword>
<dbReference type="RefSeq" id="WP_015820398.1">
    <property type="nucleotide sequence ID" value="NC_012997.1"/>
</dbReference>
<dbReference type="GO" id="GO:0071978">
    <property type="term" value="P:bacterial-type flagellum-dependent swarming motility"/>
    <property type="evidence" value="ECO:0007669"/>
    <property type="project" value="TreeGrafter"/>
</dbReference>
<keyword evidence="8" id="KW-0969">Cilium</keyword>
<keyword evidence="8" id="KW-0282">Flagellum</keyword>
<dbReference type="PANTHER" id="PTHR30435:SF12">
    <property type="entry name" value="FLAGELLAR BASAL BODY ROD PROTEIN FLGB"/>
    <property type="match status" value="1"/>
</dbReference>
<organism evidence="8 9">
    <name type="scientific">Teredinibacter turnerae (strain ATCC 39867 / T7901)</name>
    <dbReference type="NCBI Taxonomy" id="377629"/>
    <lineage>
        <taxon>Bacteria</taxon>
        <taxon>Pseudomonadati</taxon>
        <taxon>Pseudomonadota</taxon>
        <taxon>Gammaproteobacteria</taxon>
        <taxon>Cellvibrionales</taxon>
        <taxon>Cellvibrionaceae</taxon>
        <taxon>Teredinibacter</taxon>
    </lineage>
</organism>
<evidence type="ECO:0000256" key="4">
    <source>
        <dbReference type="ARBA" id="ARBA00023143"/>
    </source>
</evidence>
<feature type="domain" description="Flagellar basal body rod protein N-terminal" evidence="7">
    <location>
        <begin position="11"/>
        <end position="39"/>
    </location>
</feature>
<name>C5BRR7_TERTT</name>
<dbReference type="PANTHER" id="PTHR30435">
    <property type="entry name" value="FLAGELLAR PROTEIN"/>
    <property type="match status" value="1"/>
</dbReference>
<comment type="subcellular location">
    <subcellularLocation>
        <location evidence="1 6">Bacterial flagellum basal body</location>
    </subcellularLocation>
</comment>
<dbReference type="KEGG" id="ttu:TERTU_1222"/>
<evidence type="ECO:0000259" key="7">
    <source>
        <dbReference type="Pfam" id="PF00460"/>
    </source>
</evidence>
<evidence type="ECO:0000313" key="8">
    <source>
        <dbReference type="EMBL" id="ACR14282.1"/>
    </source>
</evidence>
<comment type="similarity">
    <text evidence="2 6">Belongs to the flagella basal body rod proteins family.</text>
</comment>
<dbReference type="NCBIfam" id="TIGR01396">
    <property type="entry name" value="FlgB"/>
    <property type="match status" value="1"/>
</dbReference>
<comment type="function">
    <text evidence="5 6">Structural component of flagellum, the bacterial motility apparatus. Part of the rod structure of flagellar basal body.</text>
</comment>
<dbReference type="STRING" id="377629.TERTU_1222"/>
<protein>
    <recommendedName>
        <fullName evidence="3 6">Flagellar basal body rod protein FlgB</fullName>
    </recommendedName>
</protein>
<dbReference type="eggNOG" id="COG1815">
    <property type="taxonomic scope" value="Bacteria"/>
</dbReference>
<keyword evidence="9" id="KW-1185">Reference proteome</keyword>
<evidence type="ECO:0000256" key="3">
    <source>
        <dbReference type="ARBA" id="ARBA00014376"/>
    </source>
</evidence>
<dbReference type="Proteomes" id="UP000009080">
    <property type="component" value="Chromosome"/>
</dbReference>
<dbReference type="InterPro" id="IPR001444">
    <property type="entry name" value="Flag_bb_rod_N"/>
</dbReference>